<sequence>QSKAIFGEGTKLTVLEVKTTPKPPKVQVFPPSEKECEGKTDEKKTKTLVCLASGFYPDHVTVSWQINGFDEKQGVKTDDAATMKDDGNYTIMSRLRVTASKWLKKGTNITCIVSFFDGNNTVPYPNWAIEASKNVENKINLQCSGTKHIFISPEKYLRTMQSAKLSYTALVMKSSIYGLFVLLLVWKIQVKYNSS</sequence>
<reference evidence="5" key="1">
    <citation type="submission" date="2013-10" db="EMBL/GenBank/DDBJ databases">
        <authorList>
            <person name="Schartl M."/>
            <person name="Warren W."/>
        </authorList>
    </citation>
    <scope>NUCLEOTIDE SEQUENCE [LARGE SCALE GENOMIC DNA]</scope>
    <source>
        <strain evidence="5">female</strain>
    </source>
</reference>
<feature type="domain" description="Ig-like" evidence="3">
    <location>
        <begin position="24"/>
        <end position="114"/>
    </location>
</feature>
<evidence type="ECO:0000256" key="1">
    <source>
        <dbReference type="ARBA" id="ARBA00023319"/>
    </source>
</evidence>
<organism evidence="4 5">
    <name type="scientific">Poecilia formosa</name>
    <name type="common">Amazon molly</name>
    <name type="synonym">Limia formosa</name>
    <dbReference type="NCBI Taxonomy" id="48698"/>
    <lineage>
        <taxon>Eukaryota</taxon>
        <taxon>Metazoa</taxon>
        <taxon>Chordata</taxon>
        <taxon>Craniata</taxon>
        <taxon>Vertebrata</taxon>
        <taxon>Euteleostomi</taxon>
        <taxon>Actinopterygii</taxon>
        <taxon>Neopterygii</taxon>
        <taxon>Teleostei</taxon>
        <taxon>Neoteleostei</taxon>
        <taxon>Acanthomorphata</taxon>
        <taxon>Ovalentaria</taxon>
        <taxon>Atherinomorphae</taxon>
        <taxon>Cyprinodontiformes</taxon>
        <taxon>Poeciliidae</taxon>
        <taxon>Poeciliinae</taxon>
        <taxon>Poecilia</taxon>
    </lineage>
</organism>
<accession>A0A087XTM1</accession>
<dbReference type="InterPro" id="IPR036179">
    <property type="entry name" value="Ig-like_dom_sf"/>
</dbReference>
<dbReference type="InterPro" id="IPR050380">
    <property type="entry name" value="Immune_Resp_Modulators"/>
</dbReference>
<keyword evidence="2" id="KW-1133">Transmembrane helix</keyword>
<keyword evidence="2" id="KW-0472">Membrane</keyword>
<dbReference type="AlphaFoldDB" id="A0A087XTM1"/>
<dbReference type="OMA" id="VLMAMIK"/>
<evidence type="ECO:0000259" key="3">
    <source>
        <dbReference type="PROSITE" id="PS50835"/>
    </source>
</evidence>
<name>A0A087XTM1_POEFO</name>
<keyword evidence="2" id="KW-0812">Transmembrane</keyword>
<dbReference type="SUPFAM" id="SSF48726">
    <property type="entry name" value="Immunoglobulin"/>
    <property type="match status" value="1"/>
</dbReference>
<dbReference type="STRING" id="48698.ENSPFOP00000009124"/>
<evidence type="ECO:0000313" key="5">
    <source>
        <dbReference type="Proteomes" id="UP000028760"/>
    </source>
</evidence>
<dbReference type="PANTHER" id="PTHR23411">
    <property type="entry name" value="TAPASIN"/>
    <property type="match status" value="1"/>
</dbReference>
<dbReference type="InterPro" id="IPR003597">
    <property type="entry name" value="Ig_C1-set"/>
</dbReference>
<dbReference type="Ensembl" id="ENSPFOT00000009136.1">
    <property type="protein sequence ID" value="ENSPFOP00000009124.1"/>
    <property type="gene ID" value="ENSPFOG00000009166.1"/>
</dbReference>
<dbReference type="InterPro" id="IPR013783">
    <property type="entry name" value="Ig-like_fold"/>
</dbReference>
<protein>
    <recommendedName>
        <fullName evidence="3">Ig-like domain-containing protein</fullName>
    </recommendedName>
</protein>
<dbReference type="FunFam" id="2.60.40.10:FF:000463">
    <property type="entry name" value="Immunoglobulin heavy constant gamma 1"/>
    <property type="match status" value="1"/>
</dbReference>
<reference evidence="4" key="3">
    <citation type="submission" date="2025-09" db="UniProtKB">
        <authorList>
            <consortium name="Ensembl"/>
        </authorList>
    </citation>
    <scope>IDENTIFICATION</scope>
</reference>
<reference evidence="4" key="2">
    <citation type="submission" date="2025-08" db="UniProtKB">
        <authorList>
            <consortium name="Ensembl"/>
        </authorList>
    </citation>
    <scope>IDENTIFICATION</scope>
</reference>
<dbReference type="eggNOG" id="ENOG502S3FK">
    <property type="taxonomic scope" value="Eukaryota"/>
</dbReference>
<dbReference type="PROSITE" id="PS50835">
    <property type="entry name" value="IG_LIKE"/>
    <property type="match status" value="1"/>
</dbReference>
<evidence type="ECO:0000256" key="2">
    <source>
        <dbReference type="SAM" id="Phobius"/>
    </source>
</evidence>
<keyword evidence="5" id="KW-1185">Reference proteome</keyword>
<dbReference type="EMBL" id="AYCK01022312">
    <property type="status" value="NOT_ANNOTATED_CDS"/>
    <property type="molecule type" value="Genomic_DNA"/>
</dbReference>
<dbReference type="Pfam" id="PF07654">
    <property type="entry name" value="C1-set"/>
    <property type="match status" value="1"/>
</dbReference>
<feature type="transmembrane region" description="Helical" evidence="2">
    <location>
        <begin position="165"/>
        <end position="186"/>
    </location>
</feature>
<evidence type="ECO:0000313" key="4">
    <source>
        <dbReference type="Ensembl" id="ENSPFOP00000009124.1"/>
    </source>
</evidence>
<dbReference type="InterPro" id="IPR007110">
    <property type="entry name" value="Ig-like_dom"/>
</dbReference>
<dbReference type="Proteomes" id="UP000028760">
    <property type="component" value="Unassembled WGS sequence"/>
</dbReference>
<proteinExistence type="predicted"/>
<keyword evidence="1" id="KW-0393">Immunoglobulin domain</keyword>
<dbReference type="GeneTree" id="ENSGT00940000164625"/>
<dbReference type="SMART" id="SM00407">
    <property type="entry name" value="IGc1"/>
    <property type="match status" value="1"/>
</dbReference>
<dbReference type="Gene3D" id="2.60.40.10">
    <property type="entry name" value="Immunoglobulins"/>
    <property type="match status" value="1"/>
</dbReference>